<sequence>MRSLFAAFLAACCLLAGTALVQAEKRTFIVANSPDAYGVDRCLADGSACGAAAALVYCQSKQFAKAASYRRIERDEITGVVPVSTSCGRSGCGDFVAIECAR</sequence>
<dbReference type="AlphaFoldDB" id="A0A1W6ZV05"/>
<keyword evidence="2" id="KW-1185">Reference proteome</keyword>
<dbReference type="STRING" id="1235591.CAK95_20015"/>
<protein>
    <submittedName>
        <fullName evidence="1">Uncharacterized protein</fullName>
    </submittedName>
</protein>
<evidence type="ECO:0000313" key="2">
    <source>
        <dbReference type="Proteomes" id="UP000194137"/>
    </source>
</evidence>
<name>A0A1W6ZV05_9HYPH</name>
<dbReference type="RefSeq" id="WP_183044162.1">
    <property type="nucleotide sequence ID" value="NZ_CP021112.1"/>
</dbReference>
<dbReference type="Proteomes" id="UP000194137">
    <property type="component" value="Chromosome"/>
</dbReference>
<gene>
    <name evidence="1" type="ORF">CAK95_20015</name>
</gene>
<evidence type="ECO:0000313" key="1">
    <source>
        <dbReference type="EMBL" id="ARQ01126.1"/>
    </source>
</evidence>
<organism evidence="1 2">
    <name type="scientific">Pseudorhodoplanes sinuspersici</name>
    <dbReference type="NCBI Taxonomy" id="1235591"/>
    <lineage>
        <taxon>Bacteria</taxon>
        <taxon>Pseudomonadati</taxon>
        <taxon>Pseudomonadota</taxon>
        <taxon>Alphaproteobacteria</taxon>
        <taxon>Hyphomicrobiales</taxon>
        <taxon>Pseudorhodoplanes</taxon>
    </lineage>
</organism>
<accession>A0A1W6ZV05</accession>
<dbReference type="KEGG" id="psin:CAK95_20015"/>
<proteinExistence type="predicted"/>
<reference evidence="1 2" key="1">
    <citation type="submission" date="2017-05" db="EMBL/GenBank/DDBJ databases">
        <title>Full genome sequence of Pseudorhodoplanes sinuspersici.</title>
        <authorList>
            <person name="Dastgheib S.M.M."/>
            <person name="Shavandi M."/>
            <person name="Tirandaz H."/>
        </authorList>
    </citation>
    <scope>NUCLEOTIDE SEQUENCE [LARGE SCALE GENOMIC DNA]</scope>
    <source>
        <strain evidence="1 2">RIPI110</strain>
    </source>
</reference>
<dbReference type="EMBL" id="CP021112">
    <property type="protein sequence ID" value="ARQ01126.1"/>
    <property type="molecule type" value="Genomic_DNA"/>
</dbReference>